<keyword evidence="1" id="KW-0863">Zinc-finger</keyword>
<keyword evidence="1" id="KW-0862">Zinc</keyword>
<protein>
    <recommendedName>
        <fullName evidence="2">SWIM-type domain-containing protein</fullName>
    </recommendedName>
</protein>
<evidence type="ECO:0000313" key="4">
    <source>
        <dbReference type="Proteomes" id="UP000001037"/>
    </source>
</evidence>
<name>G0EDP2_PYRF1</name>
<feature type="domain" description="SWIM-type" evidence="2">
    <location>
        <begin position="108"/>
        <end position="161"/>
    </location>
</feature>
<dbReference type="STRING" id="694429.Pyrfu_0007"/>
<dbReference type="PROSITE" id="PS50966">
    <property type="entry name" value="ZF_SWIM"/>
    <property type="match status" value="1"/>
</dbReference>
<evidence type="ECO:0000256" key="1">
    <source>
        <dbReference type="PROSITE-ProRule" id="PRU00325"/>
    </source>
</evidence>
<dbReference type="EMBL" id="CP002838">
    <property type="protein sequence ID" value="AEM37879.1"/>
    <property type="molecule type" value="Genomic_DNA"/>
</dbReference>
<organism evidence="3 4">
    <name type="scientific">Pyrolobus fumarii (strain DSM 11204 / 1A)</name>
    <dbReference type="NCBI Taxonomy" id="694429"/>
    <lineage>
        <taxon>Archaea</taxon>
        <taxon>Thermoproteota</taxon>
        <taxon>Thermoprotei</taxon>
        <taxon>Desulfurococcales</taxon>
        <taxon>Pyrodictiaceae</taxon>
        <taxon>Pyrolobus</taxon>
    </lineage>
</organism>
<dbReference type="GO" id="GO:0008270">
    <property type="term" value="F:zinc ion binding"/>
    <property type="evidence" value="ECO:0007669"/>
    <property type="project" value="UniProtKB-KW"/>
</dbReference>
<proteinExistence type="predicted"/>
<dbReference type="AlphaFoldDB" id="G0EDP2"/>
<sequence length="216" mass="23624">MPDAVRGEAVAKLDKLAEYLYKLSERFFGDDAPRVKEYISKRVSGARDVIIHASERIVSVRRVGDNAHVILMVSAKYAGKGVRLQPVAVRTLDGRVRLQPPEAVETIYHVEIGPYALKCTCPDAIFTGASADRVLARLGFPPQAYKYTLCKHVLAGIALLWAMGLVDPTKPPMDEALLRGLVTAYLATLPPGAKPRISRIALVYTRGETSTPLTLN</sequence>
<dbReference type="HOGENOM" id="CLU_1275371_0_0_2"/>
<evidence type="ECO:0000313" key="3">
    <source>
        <dbReference type="EMBL" id="AEM37879.1"/>
    </source>
</evidence>
<keyword evidence="1" id="KW-0479">Metal-binding</keyword>
<dbReference type="InterPro" id="IPR007527">
    <property type="entry name" value="Znf_SWIM"/>
</dbReference>
<dbReference type="Proteomes" id="UP000001037">
    <property type="component" value="Chromosome"/>
</dbReference>
<accession>G0EDP2</accession>
<reference evidence="3 4" key="1">
    <citation type="journal article" date="2011" name="Stand. Genomic Sci.">
        <title>Complete genome sequence of the hyperthermophilic chemolithoautotroph Pyrolobus fumarii type strain (1A).</title>
        <authorList>
            <person name="Anderson I."/>
            <person name="Goker M."/>
            <person name="Nolan M."/>
            <person name="Lucas S."/>
            <person name="Hammon N."/>
            <person name="Deshpande S."/>
            <person name="Cheng J.F."/>
            <person name="Tapia R."/>
            <person name="Han C."/>
            <person name="Goodwin L."/>
            <person name="Pitluck S."/>
            <person name="Huntemann M."/>
            <person name="Liolios K."/>
            <person name="Ivanova N."/>
            <person name="Pagani I."/>
            <person name="Mavromatis K."/>
            <person name="Ovchinikova G."/>
            <person name="Pati A."/>
            <person name="Chen A."/>
            <person name="Palaniappan K."/>
            <person name="Land M."/>
            <person name="Hauser L."/>
            <person name="Brambilla E.M."/>
            <person name="Huber H."/>
            <person name="Yasawong M."/>
            <person name="Rohde M."/>
            <person name="Spring S."/>
            <person name="Abt B."/>
            <person name="Sikorski J."/>
            <person name="Wirth R."/>
            <person name="Detter J.C."/>
            <person name="Woyke T."/>
            <person name="Bristow J."/>
            <person name="Eisen J.A."/>
            <person name="Markowitz V."/>
            <person name="Hugenholtz P."/>
            <person name="Kyrpides N.C."/>
            <person name="Klenk H.P."/>
            <person name="Lapidus A."/>
        </authorList>
    </citation>
    <scope>NUCLEOTIDE SEQUENCE [LARGE SCALE GENOMIC DNA]</scope>
    <source>
        <strain evidence="4">DSM 11204 / 1A</strain>
    </source>
</reference>
<keyword evidence="4" id="KW-1185">Reference proteome</keyword>
<dbReference type="KEGG" id="pfm:Pyrfu_0007"/>
<gene>
    <name evidence="3" type="ordered locus">Pyrfu_0007</name>
</gene>
<dbReference type="InParanoid" id="G0EDP2"/>
<evidence type="ECO:0000259" key="2">
    <source>
        <dbReference type="PROSITE" id="PS50966"/>
    </source>
</evidence>